<accession>A0ABU2JE83</accession>
<protein>
    <submittedName>
        <fullName evidence="5">Glycoside hydrolase family 3 N-terminal domain-containing protein</fullName>
    </submittedName>
</protein>
<dbReference type="Gene3D" id="3.20.20.300">
    <property type="entry name" value="Glycoside hydrolase, family 3, N-terminal domain"/>
    <property type="match status" value="1"/>
</dbReference>
<dbReference type="Proteomes" id="UP001183176">
    <property type="component" value="Unassembled WGS sequence"/>
</dbReference>
<proteinExistence type="inferred from homology"/>
<dbReference type="EMBL" id="JAVREH010000027">
    <property type="protein sequence ID" value="MDT0263046.1"/>
    <property type="molecule type" value="Genomic_DNA"/>
</dbReference>
<dbReference type="RefSeq" id="WP_311424192.1">
    <property type="nucleotide sequence ID" value="NZ_JAVREH010000027.1"/>
</dbReference>
<comment type="similarity">
    <text evidence="1">Belongs to the glycosyl hydrolase 3 family.</text>
</comment>
<dbReference type="InterPro" id="IPR001764">
    <property type="entry name" value="Glyco_hydro_3_N"/>
</dbReference>
<evidence type="ECO:0000256" key="1">
    <source>
        <dbReference type="ARBA" id="ARBA00005336"/>
    </source>
</evidence>
<dbReference type="PANTHER" id="PTHR30480">
    <property type="entry name" value="BETA-HEXOSAMINIDASE-RELATED"/>
    <property type="match status" value="1"/>
</dbReference>
<organism evidence="5 6">
    <name type="scientific">Jatrophihabitans lederbergiae</name>
    <dbReference type="NCBI Taxonomy" id="3075547"/>
    <lineage>
        <taxon>Bacteria</taxon>
        <taxon>Bacillati</taxon>
        <taxon>Actinomycetota</taxon>
        <taxon>Actinomycetes</taxon>
        <taxon>Jatrophihabitantales</taxon>
        <taxon>Jatrophihabitantaceae</taxon>
        <taxon>Jatrophihabitans</taxon>
    </lineage>
</organism>
<keyword evidence="6" id="KW-1185">Reference proteome</keyword>
<dbReference type="GO" id="GO:0016787">
    <property type="term" value="F:hydrolase activity"/>
    <property type="evidence" value="ECO:0007669"/>
    <property type="project" value="UniProtKB-KW"/>
</dbReference>
<gene>
    <name evidence="5" type="ORF">RM423_16775</name>
</gene>
<feature type="domain" description="Glycoside hydrolase family 3 N-terminal" evidence="4">
    <location>
        <begin position="35"/>
        <end position="325"/>
    </location>
</feature>
<dbReference type="InterPro" id="IPR036962">
    <property type="entry name" value="Glyco_hydro_3_N_sf"/>
</dbReference>
<sequence length="507" mass="52291">MIDDSEIRRLALGCFLPGFVGETPPGWLLQGLADGLGGVVLFGSNLGDGSDVDQLTNKLRASAGRDLVLALDEEGGDVTRLDTVRGSAVPGSAALGWLDDAAATEEVYASIGGRLAEAGVTLNLAPVADVNVDPRNPVIGVRSFSADPPVAARQVAAAIRGLQRTGVAACAKHFPGHGATSADSHHEVATVDRPLDQLREVELAPFRAAIGAGTRAVMTGHLLVPALDDKIATVSHPITTGLLRDTLGFEGAVVTDALEMKAVSGTMGMVEGFVRALIAGADAIETGALDYPELLDEIPQAVLAAVHSGWLSVERLSDAAARTSRLARPGDPQAGYDTAVVSGIAARCVEVRGSLPPLQRPLVLECRSPNGMATGDLPWSLADRIAGRTPGTDVQLVQGPVDAEQFRSRAEGRPLVAVIRDPGRNPWQSDVVDAAVGHAAAGRPAVLVDLGWPAELSGAAAELPVVRTRGIAPGLLDAAAELLTGVRSAGRLTQPCRRPPPRGAPGC</sequence>
<evidence type="ECO:0000256" key="3">
    <source>
        <dbReference type="ARBA" id="ARBA00023295"/>
    </source>
</evidence>
<dbReference type="SUPFAM" id="SSF51445">
    <property type="entry name" value="(Trans)glycosidases"/>
    <property type="match status" value="1"/>
</dbReference>
<name>A0ABU2JE83_9ACTN</name>
<evidence type="ECO:0000313" key="5">
    <source>
        <dbReference type="EMBL" id="MDT0263046.1"/>
    </source>
</evidence>
<dbReference type="InterPro" id="IPR050226">
    <property type="entry name" value="NagZ_Beta-hexosaminidase"/>
</dbReference>
<keyword evidence="3" id="KW-0326">Glycosidase</keyword>
<dbReference type="PANTHER" id="PTHR30480:SF16">
    <property type="entry name" value="GLYCOSIDE HYDROLASE FAMILY 3 DOMAIN PROTEIN"/>
    <property type="match status" value="1"/>
</dbReference>
<evidence type="ECO:0000256" key="2">
    <source>
        <dbReference type="ARBA" id="ARBA00022801"/>
    </source>
</evidence>
<comment type="caution">
    <text evidence="5">The sequence shown here is derived from an EMBL/GenBank/DDBJ whole genome shotgun (WGS) entry which is preliminary data.</text>
</comment>
<dbReference type="Pfam" id="PF00933">
    <property type="entry name" value="Glyco_hydro_3"/>
    <property type="match status" value="1"/>
</dbReference>
<evidence type="ECO:0000313" key="6">
    <source>
        <dbReference type="Proteomes" id="UP001183176"/>
    </source>
</evidence>
<dbReference type="InterPro" id="IPR017853">
    <property type="entry name" value="GH"/>
</dbReference>
<evidence type="ECO:0000259" key="4">
    <source>
        <dbReference type="Pfam" id="PF00933"/>
    </source>
</evidence>
<keyword evidence="2 5" id="KW-0378">Hydrolase</keyword>
<reference evidence="6" key="1">
    <citation type="submission" date="2023-07" db="EMBL/GenBank/DDBJ databases">
        <title>30 novel species of actinomycetes from the DSMZ collection.</title>
        <authorList>
            <person name="Nouioui I."/>
        </authorList>
    </citation>
    <scope>NUCLEOTIDE SEQUENCE [LARGE SCALE GENOMIC DNA]</scope>
    <source>
        <strain evidence="6">DSM 44399</strain>
    </source>
</reference>